<evidence type="ECO:0000313" key="1">
    <source>
        <dbReference type="EMBL" id="NGN84808.1"/>
    </source>
</evidence>
<reference evidence="1 2" key="1">
    <citation type="submission" date="2020-02" db="EMBL/GenBank/DDBJ databases">
        <title>Genome sequence of the type strain DSM 27180 of Arthrobacter silviterrae.</title>
        <authorList>
            <person name="Gao J."/>
            <person name="Sun J."/>
        </authorList>
    </citation>
    <scope>NUCLEOTIDE SEQUENCE [LARGE SCALE GENOMIC DNA]</scope>
    <source>
        <strain evidence="1 2">DSM 27180</strain>
    </source>
</reference>
<accession>A0ABX0DD07</accession>
<proteinExistence type="predicted"/>
<organism evidence="1 2">
    <name type="scientific">Arthrobacter silviterrae</name>
    <dbReference type="NCBI Taxonomy" id="2026658"/>
    <lineage>
        <taxon>Bacteria</taxon>
        <taxon>Bacillati</taxon>
        <taxon>Actinomycetota</taxon>
        <taxon>Actinomycetes</taxon>
        <taxon>Micrococcales</taxon>
        <taxon>Micrococcaceae</taxon>
        <taxon>Arthrobacter</taxon>
    </lineage>
</organism>
<evidence type="ECO:0000313" key="2">
    <source>
        <dbReference type="Proteomes" id="UP000479226"/>
    </source>
</evidence>
<keyword evidence="2" id="KW-1185">Reference proteome</keyword>
<name>A0ABX0DD07_9MICC</name>
<dbReference type="EMBL" id="JAAKZI010000030">
    <property type="protein sequence ID" value="NGN84808.1"/>
    <property type="molecule type" value="Genomic_DNA"/>
</dbReference>
<gene>
    <name evidence="1" type="ORF">G6N77_15280</name>
</gene>
<dbReference type="SUPFAM" id="SSF160631">
    <property type="entry name" value="SMI1/KNR4-like"/>
    <property type="match status" value="1"/>
</dbReference>
<evidence type="ECO:0008006" key="3">
    <source>
        <dbReference type="Google" id="ProtNLM"/>
    </source>
</evidence>
<sequence>MLFSSEELPPGFTYPRGLLRLVEAGLFKLEPWWIPTGDDLRELNASMAKRYPKRHLLLFAKRQDNDDCVCFDLDTGKVARVHDWASPGWEARGEFRDFDRWLHSAIDDVIEF</sequence>
<dbReference type="InterPro" id="IPR037883">
    <property type="entry name" value="Knr4/Smi1-like_sf"/>
</dbReference>
<protein>
    <recommendedName>
        <fullName evidence="3">SMI1/KNR4 family protein</fullName>
    </recommendedName>
</protein>
<dbReference type="Proteomes" id="UP000479226">
    <property type="component" value="Unassembled WGS sequence"/>
</dbReference>
<comment type="caution">
    <text evidence="1">The sequence shown here is derived from an EMBL/GenBank/DDBJ whole genome shotgun (WGS) entry which is preliminary data.</text>
</comment>